<dbReference type="InterPro" id="IPR029068">
    <property type="entry name" value="Glyas_Bleomycin-R_OHBP_Dase"/>
</dbReference>
<dbReference type="InterPro" id="IPR004360">
    <property type="entry name" value="Glyas_Fos-R_dOase_dom"/>
</dbReference>
<dbReference type="EMBL" id="PISP01000001">
    <property type="protein sequence ID" value="PKD44275.1"/>
    <property type="molecule type" value="Genomic_DNA"/>
</dbReference>
<dbReference type="Pfam" id="PF00903">
    <property type="entry name" value="Glyoxalase"/>
    <property type="match status" value="1"/>
</dbReference>
<evidence type="ECO:0000313" key="2">
    <source>
        <dbReference type="EMBL" id="PKD44275.1"/>
    </source>
</evidence>
<evidence type="ECO:0000259" key="1">
    <source>
        <dbReference type="PROSITE" id="PS51819"/>
    </source>
</evidence>
<dbReference type="PANTHER" id="PTHR33993">
    <property type="entry name" value="GLYOXALASE-RELATED"/>
    <property type="match status" value="1"/>
</dbReference>
<reference evidence="2 3" key="1">
    <citation type="submission" date="2017-11" db="EMBL/GenBank/DDBJ databases">
        <title>Rhodohalobacter 15182 sp. nov., isolated from a salt lake.</title>
        <authorList>
            <person name="Han S."/>
        </authorList>
    </citation>
    <scope>NUCLEOTIDE SEQUENCE [LARGE SCALE GENOMIC DNA]</scope>
    <source>
        <strain evidence="2 3">15182</strain>
    </source>
</reference>
<dbReference type="InterPro" id="IPR037523">
    <property type="entry name" value="VOC_core"/>
</dbReference>
<proteinExistence type="predicted"/>
<gene>
    <name evidence="2" type="ORF">CWD77_02060</name>
</gene>
<dbReference type="PROSITE" id="PS51819">
    <property type="entry name" value="VOC"/>
    <property type="match status" value="1"/>
</dbReference>
<comment type="caution">
    <text evidence="2">The sequence shown here is derived from an EMBL/GenBank/DDBJ whole genome shotgun (WGS) entry which is preliminary data.</text>
</comment>
<dbReference type="SUPFAM" id="SSF54593">
    <property type="entry name" value="Glyoxalase/Bleomycin resistance protein/Dihydroxybiphenyl dioxygenase"/>
    <property type="match status" value="1"/>
</dbReference>
<dbReference type="CDD" id="cd07247">
    <property type="entry name" value="SgaA_N_like"/>
    <property type="match status" value="1"/>
</dbReference>
<keyword evidence="3" id="KW-1185">Reference proteome</keyword>
<protein>
    <submittedName>
        <fullName evidence="2">Glyoxalase family protein</fullName>
    </submittedName>
</protein>
<dbReference type="RefSeq" id="WP_101071565.1">
    <property type="nucleotide sequence ID" value="NZ_PISP01000001.1"/>
</dbReference>
<organism evidence="2 3">
    <name type="scientific">Rhodohalobacter barkolensis</name>
    <dbReference type="NCBI Taxonomy" id="2053187"/>
    <lineage>
        <taxon>Bacteria</taxon>
        <taxon>Pseudomonadati</taxon>
        <taxon>Balneolota</taxon>
        <taxon>Balneolia</taxon>
        <taxon>Balneolales</taxon>
        <taxon>Balneolaceae</taxon>
        <taxon>Rhodohalobacter</taxon>
    </lineage>
</organism>
<accession>A0A2N0VJA2</accession>
<dbReference type="Gene3D" id="3.10.180.10">
    <property type="entry name" value="2,3-Dihydroxybiphenyl 1,2-Dioxygenase, domain 1"/>
    <property type="match status" value="1"/>
</dbReference>
<evidence type="ECO:0000313" key="3">
    <source>
        <dbReference type="Proteomes" id="UP000233398"/>
    </source>
</evidence>
<dbReference type="AlphaFoldDB" id="A0A2N0VJA2"/>
<feature type="domain" description="VOC" evidence="1">
    <location>
        <begin position="6"/>
        <end position="116"/>
    </location>
</feature>
<sequence length="123" mass="13867">MKESGKINYIEMPSRDLEETKRFFKSVFGWSFVDYGPEYVSFENAGIDGGFFKSDKYCSTANGSVLVVLYSSDLEKSLEDVKSAGGKIIREIFSFPGGCRFHFSDPNGNEFAVWSEDKAKPDR</sequence>
<dbReference type="OrthoDB" id="9804235at2"/>
<dbReference type="PANTHER" id="PTHR33993:SF1">
    <property type="entry name" value="GLYOXALASE FAMILY PROTEIN"/>
    <property type="match status" value="1"/>
</dbReference>
<dbReference type="Proteomes" id="UP000233398">
    <property type="component" value="Unassembled WGS sequence"/>
</dbReference>
<name>A0A2N0VJA2_9BACT</name>
<dbReference type="InterPro" id="IPR052164">
    <property type="entry name" value="Anthracycline_SecMetBiosynth"/>
</dbReference>